<dbReference type="GO" id="GO:0005524">
    <property type="term" value="F:ATP binding"/>
    <property type="evidence" value="ECO:0007669"/>
    <property type="project" value="UniProtKB-KW"/>
</dbReference>
<dbReference type="InterPro" id="IPR036890">
    <property type="entry name" value="HATPase_C_sf"/>
</dbReference>
<accession>A0AAP2G031</accession>
<proteinExistence type="inferred from homology"/>
<evidence type="ECO:0000313" key="6">
    <source>
        <dbReference type="EMBL" id="MBS7457365.1"/>
    </source>
</evidence>
<comment type="similarity">
    <text evidence="1">Belongs to the heat shock protein 90 family.</text>
</comment>
<keyword evidence="3 6" id="KW-0067">ATP-binding</keyword>
<dbReference type="Gene3D" id="3.30.565.10">
    <property type="entry name" value="Histidine kinase-like ATPase, C-terminal domain"/>
    <property type="match status" value="1"/>
</dbReference>
<evidence type="ECO:0000256" key="4">
    <source>
        <dbReference type="ARBA" id="ARBA00023186"/>
    </source>
</evidence>
<evidence type="ECO:0000313" key="7">
    <source>
        <dbReference type="Proteomes" id="UP000675747"/>
    </source>
</evidence>
<dbReference type="Pfam" id="PF24391">
    <property type="entry name" value="HD-CE"/>
    <property type="match status" value="1"/>
</dbReference>
<evidence type="ECO:0000256" key="1">
    <source>
        <dbReference type="ARBA" id="ARBA00008239"/>
    </source>
</evidence>
<keyword evidence="7" id="KW-1185">Reference proteome</keyword>
<dbReference type="RefSeq" id="WP_213173633.1">
    <property type="nucleotide sequence ID" value="NZ_JAGQFT020000005.1"/>
</dbReference>
<dbReference type="InterPro" id="IPR056471">
    <property type="entry name" value="HD-CE"/>
</dbReference>
<dbReference type="GO" id="GO:0140662">
    <property type="term" value="F:ATP-dependent protein folding chaperone"/>
    <property type="evidence" value="ECO:0007669"/>
    <property type="project" value="InterPro"/>
</dbReference>
<dbReference type="Proteomes" id="UP000675747">
    <property type="component" value="Unassembled WGS sequence"/>
</dbReference>
<name>A0AAP2G031_9GAMM</name>
<keyword evidence="4" id="KW-0143">Chaperone</keyword>
<evidence type="ECO:0000259" key="5">
    <source>
        <dbReference type="Pfam" id="PF24391"/>
    </source>
</evidence>
<dbReference type="GO" id="GO:0051082">
    <property type="term" value="F:unfolded protein binding"/>
    <property type="evidence" value="ECO:0007669"/>
    <property type="project" value="InterPro"/>
</dbReference>
<feature type="domain" description="HD-CE" evidence="5">
    <location>
        <begin position="46"/>
        <end position="324"/>
    </location>
</feature>
<evidence type="ECO:0000256" key="2">
    <source>
        <dbReference type="ARBA" id="ARBA00022741"/>
    </source>
</evidence>
<protein>
    <submittedName>
        <fullName evidence="6">ATP-binding protein</fullName>
    </submittedName>
</protein>
<dbReference type="AlphaFoldDB" id="A0AAP2G031"/>
<dbReference type="PANTHER" id="PTHR11528">
    <property type="entry name" value="HEAT SHOCK PROTEIN 90 FAMILY MEMBER"/>
    <property type="match status" value="1"/>
</dbReference>
<sequence>MNESNWSELELRADAATKLPSFPINLADVRNNVELLLTQVGRYGFFNEYTDHSFRHVESMIKTAEWLIPADSKDQLSAGECLLLVLGIYFHDVGMLISRHEYNRRNDNVDFTKFRNEPIISANQLDEFRARLNQLPDEEAERIWFQEYVRYSHGRRIRSWIEGLPTDAGDESGEIRQLVSSLFAKFDPALKRDLALLCESHTRDDLADVQRYKVSQPYGSSEEETVNLQYLAAVLRTVDLLQITKNRAPSILYQLINPTDPLSQVEWRKQGAVRNVRPKPGLDRDGNVSPDAQADTIEVHAQFQHADGFFGLTSYLTYAEREIQSCYAAIAKSLTKTTRPLKYPWRYIDQSNIEATGFLTESFGFTLDQQKILDLLTGHTLYNDTTVVLRELTQNALDAVRLQQASEPSGTTYEPSIRIKWASQPRTLTIEDNGTGMSQEVIVNHLLKVGSSRYQDPQFKERHPDFSSISRFGIGVLTAFMVSDDVEITTCSPEDEKARRVSLRSVHGKYLIKLLDKEVDRDEIGVVPHGTSVRLVIRPTAAIRDIMEIARLWLMFPRCAVTVQVDDNAPQPVGYSSPKEAIESYLATTSAASSRFRREVAVHEVSQDGVTLAFALARSRYFKDWSFVEVGNEARLPDGRERPPMATCIEGVGVEFSTPGFRGGSIVAIANAVGKDAPKTNVARSALEDTAEQRRMLETIYRLYAGHVSTEIQRLQTEEGFSLTRAVGEAPYIASALLGREETVIRAAALEAAMAESALLLGESDDGRRRRVSLRDLQQATEFWTVESPLSRSAEQFVRDAPTNISAQSMLKMLGNVDSPYPPGLTLLNYSASHYLTRILYREFEVTEIVASEKSRRVDARWRCKGEKGRWIDFEVALNALESIDRRLANILVQVRHASRRARQDVKIPVGDVSATGLGDASGVLVNRDWYFQPEDPLTKFLGSLWTGAQEAAEHRKLVIYFILLETLLSARLRWQSVDEDSIRRQVEPGVFNMLSPHLTDIDDFIFATRSSSGDFFDPFAWDRKEQQ</sequence>
<gene>
    <name evidence="6" type="ORF">KB893_009485</name>
</gene>
<dbReference type="GO" id="GO:0016887">
    <property type="term" value="F:ATP hydrolysis activity"/>
    <property type="evidence" value="ECO:0007669"/>
    <property type="project" value="InterPro"/>
</dbReference>
<organism evidence="6 7">
    <name type="scientific">Coralloluteibacterium stylophorae</name>
    <dbReference type="NCBI Taxonomy" id="1776034"/>
    <lineage>
        <taxon>Bacteria</taxon>
        <taxon>Pseudomonadati</taxon>
        <taxon>Pseudomonadota</taxon>
        <taxon>Gammaproteobacteria</taxon>
        <taxon>Lysobacterales</taxon>
        <taxon>Lysobacteraceae</taxon>
        <taxon>Coralloluteibacterium</taxon>
    </lineage>
</organism>
<dbReference type="InterPro" id="IPR001404">
    <property type="entry name" value="Hsp90_fam"/>
</dbReference>
<keyword evidence="2" id="KW-0547">Nucleotide-binding</keyword>
<evidence type="ECO:0000256" key="3">
    <source>
        <dbReference type="ARBA" id="ARBA00022840"/>
    </source>
</evidence>
<reference evidence="6 7" key="1">
    <citation type="journal article" date="2021" name="Microbiol. Resour. Announc.">
        <title>Draft Genome Sequence of Coralloluteibacterium stylophorae LMG 29479T.</title>
        <authorList>
            <person name="Karlyshev A.V."/>
            <person name="Kudryashova E.B."/>
            <person name="Ariskina E.V."/>
            <person name="Conroy A.P."/>
            <person name="Abidueva E.Y."/>
        </authorList>
    </citation>
    <scope>NUCLEOTIDE SEQUENCE [LARGE SCALE GENOMIC DNA]</scope>
    <source>
        <strain evidence="6 7">LMG 29479</strain>
    </source>
</reference>
<dbReference type="Pfam" id="PF13589">
    <property type="entry name" value="HATPase_c_3"/>
    <property type="match status" value="1"/>
</dbReference>
<dbReference type="InterPro" id="IPR020575">
    <property type="entry name" value="Hsp90_N"/>
</dbReference>
<dbReference type="EMBL" id="JAGQFT020000005">
    <property type="protein sequence ID" value="MBS7457365.1"/>
    <property type="molecule type" value="Genomic_DNA"/>
</dbReference>
<dbReference type="PRINTS" id="PR00775">
    <property type="entry name" value="HEATSHOCK90"/>
</dbReference>
<dbReference type="SUPFAM" id="SSF55874">
    <property type="entry name" value="ATPase domain of HSP90 chaperone/DNA topoisomerase II/histidine kinase"/>
    <property type="match status" value="1"/>
</dbReference>
<comment type="caution">
    <text evidence="6">The sequence shown here is derived from an EMBL/GenBank/DDBJ whole genome shotgun (WGS) entry which is preliminary data.</text>
</comment>